<keyword evidence="3" id="KW-1185">Reference proteome</keyword>
<dbReference type="AlphaFoldDB" id="A0A835FP25"/>
<dbReference type="Proteomes" id="UP000636709">
    <property type="component" value="Unassembled WGS sequence"/>
</dbReference>
<evidence type="ECO:0000313" key="2">
    <source>
        <dbReference type="EMBL" id="KAF8768505.1"/>
    </source>
</evidence>
<feature type="region of interest" description="Disordered" evidence="1">
    <location>
        <begin position="28"/>
        <end position="55"/>
    </location>
</feature>
<sequence>MPTLYQEWSYQYDLCRGAAGSRTISYQATAPGNASSTPLDVDELPSRQQAAGPTRQTLQLFPMQPTFLLPSDKGFAAAPAAVSPASMASASFSEESEGSGSPDSDVEAPALPYYDFFGLQSGGPLMTWRE</sequence>
<feature type="compositionally biased region" description="Low complexity" evidence="1">
    <location>
        <begin position="86"/>
        <end position="102"/>
    </location>
</feature>
<dbReference type="OrthoDB" id="1896656at2759"/>
<dbReference type="EMBL" id="JACEFO010000519">
    <property type="protein sequence ID" value="KAF8768505.1"/>
    <property type="molecule type" value="Genomic_DNA"/>
</dbReference>
<protein>
    <submittedName>
        <fullName evidence="2">Uncharacterized protein</fullName>
    </submittedName>
</protein>
<comment type="caution">
    <text evidence="2">The sequence shown here is derived from an EMBL/GenBank/DDBJ whole genome shotgun (WGS) entry which is preliminary data.</text>
</comment>
<evidence type="ECO:0000256" key="1">
    <source>
        <dbReference type="SAM" id="MobiDB-lite"/>
    </source>
</evidence>
<accession>A0A835FP25</accession>
<gene>
    <name evidence="2" type="ORF">HU200_007558</name>
</gene>
<proteinExistence type="predicted"/>
<feature type="compositionally biased region" description="Polar residues" evidence="1">
    <location>
        <begin position="46"/>
        <end position="55"/>
    </location>
</feature>
<name>A0A835FP25_9POAL</name>
<evidence type="ECO:0000313" key="3">
    <source>
        <dbReference type="Proteomes" id="UP000636709"/>
    </source>
</evidence>
<feature type="compositionally biased region" description="Polar residues" evidence="1">
    <location>
        <begin position="28"/>
        <end position="38"/>
    </location>
</feature>
<feature type="region of interest" description="Disordered" evidence="1">
    <location>
        <begin position="86"/>
        <end position="106"/>
    </location>
</feature>
<organism evidence="2 3">
    <name type="scientific">Digitaria exilis</name>
    <dbReference type="NCBI Taxonomy" id="1010633"/>
    <lineage>
        <taxon>Eukaryota</taxon>
        <taxon>Viridiplantae</taxon>
        <taxon>Streptophyta</taxon>
        <taxon>Embryophyta</taxon>
        <taxon>Tracheophyta</taxon>
        <taxon>Spermatophyta</taxon>
        <taxon>Magnoliopsida</taxon>
        <taxon>Liliopsida</taxon>
        <taxon>Poales</taxon>
        <taxon>Poaceae</taxon>
        <taxon>PACMAD clade</taxon>
        <taxon>Panicoideae</taxon>
        <taxon>Panicodae</taxon>
        <taxon>Paniceae</taxon>
        <taxon>Anthephorinae</taxon>
        <taxon>Digitaria</taxon>
    </lineage>
</organism>
<reference evidence="2" key="1">
    <citation type="submission" date="2020-07" db="EMBL/GenBank/DDBJ databases">
        <title>Genome sequence and genetic diversity analysis of an under-domesticated orphan crop, white fonio (Digitaria exilis).</title>
        <authorList>
            <person name="Bennetzen J.L."/>
            <person name="Chen S."/>
            <person name="Ma X."/>
            <person name="Wang X."/>
            <person name="Yssel A.E.J."/>
            <person name="Chaluvadi S.R."/>
            <person name="Johnson M."/>
            <person name="Gangashetty P."/>
            <person name="Hamidou F."/>
            <person name="Sanogo M.D."/>
            <person name="Zwaenepoel A."/>
            <person name="Wallace J."/>
            <person name="Van De Peer Y."/>
            <person name="Van Deynze A."/>
        </authorList>
    </citation>
    <scope>NUCLEOTIDE SEQUENCE</scope>
    <source>
        <tissue evidence="2">Leaves</tissue>
    </source>
</reference>